<reference evidence="1 2" key="1">
    <citation type="journal article" date="2019" name="Int. J. Syst. Evol. Microbiol.">
        <title>The Global Catalogue of Microorganisms (GCM) 10K type strain sequencing project: providing services to taxonomists for standard genome sequencing and annotation.</title>
        <authorList>
            <consortium name="The Broad Institute Genomics Platform"/>
            <consortium name="The Broad Institute Genome Sequencing Center for Infectious Disease"/>
            <person name="Wu L."/>
            <person name="Ma J."/>
        </authorList>
    </citation>
    <scope>NUCLEOTIDE SEQUENCE [LARGE SCALE GENOMIC DNA]</scope>
    <source>
        <strain evidence="1 2">CGMCC 1.15824</strain>
    </source>
</reference>
<evidence type="ECO:0000313" key="1">
    <source>
        <dbReference type="EMBL" id="MFC4986268.1"/>
    </source>
</evidence>
<name>A0ABD5Q9D1_9EURY</name>
<dbReference type="NCBIfam" id="NF041731">
    <property type="entry name" value="transpos_ISH6"/>
    <property type="match status" value="1"/>
</dbReference>
<dbReference type="AlphaFoldDB" id="A0ABD5Q9D1"/>
<dbReference type="RefSeq" id="WP_224829495.1">
    <property type="nucleotide sequence ID" value="NZ_JAIVEF010000013.1"/>
</dbReference>
<accession>A0ABD5Q9D1</accession>
<organism evidence="1 2">
    <name type="scientific">Saliphagus infecundisoli</name>
    <dbReference type="NCBI Taxonomy" id="1849069"/>
    <lineage>
        <taxon>Archaea</taxon>
        <taxon>Methanobacteriati</taxon>
        <taxon>Methanobacteriota</taxon>
        <taxon>Stenosarchaea group</taxon>
        <taxon>Halobacteria</taxon>
        <taxon>Halobacteriales</taxon>
        <taxon>Natrialbaceae</taxon>
        <taxon>Saliphagus</taxon>
    </lineage>
</organism>
<gene>
    <name evidence="1" type="ORF">ACFPFO_00455</name>
</gene>
<keyword evidence="2" id="KW-1185">Reference proteome</keyword>
<dbReference type="Proteomes" id="UP001595925">
    <property type="component" value="Unassembled WGS sequence"/>
</dbReference>
<comment type="caution">
    <text evidence="1">The sequence shown here is derived from an EMBL/GenBank/DDBJ whole genome shotgun (WGS) entry which is preliminary data.</text>
</comment>
<dbReference type="EMBL" id="JBHSJG010000003">
    <property type="protein sequence ID" value="MFC4986268.1"/>
    <property type="molecule type" value="Genomic_DNA"/>
</dbReference>
<sequence length="446" mass="50068">MHATIDVRFTISIDDHKTIPLAMLAEFLTDQDIESAILESVVESLDASRVEAYCGEKHAHGNGDHRFQRAGTDTRTAVTTAGEHEFSLHYIEDTAADHDQPSYFRPVEDVLGFDGQNRYQQDIAATSIDLATSLSYRDAADHGDGILSKMPSPTTINRRAKEYGTTLKQFLPDCVAGTEADAVVADGTKCHSQDDDRSYHSVQVTLGEDSADNSRSLLDLSVNADWNETASDLDTIDAVTDDATVVSDGDNSIVTAFTDENRRHQLDLVHVGRTLYYNLWDDAVFSLDQRREIVSEVVGEVFHLKNSVVTHRPEEEFAAIRERIARTTERIKKTAWQLSQYGSRKAAGYLRRWLPSILTFAEKAIEGFEVPWTSNPVERAMGEVAKRCKNQWMRWTAEGLEALLQLRLVKYADPDHYRTFFDELLNRSTKTAISCDLSIEATRGKL</sequence>
<proteinExistence type="predicted"/>
<protein>
    <submittedName>
        <fullName evidence="1">ISH6 family transposase</fullName>
    </submittedName>
</protein>
<evidence type="ECO:0000313" key="2">
    <source>
        <dbReference type="Proteomes" id="UP001595925"/>
    </source>
</evidence>